<dbReference type="AlphaFoldDB" id="A0A841GUJ9"/>
<dbReference type="PRINTS" id="PR00081">
    <property type="entry name" value="GDHRDH"/>
</dbReference>
<evidence type="ECO:0000313" key="2">
    <source>
        <dbReference type="Proteomes" id="UP000582837"/>
    </source>
</evidence>
<organism evidence="1 2">
    <name type="scientific">Longimicrobium terrae</name>
    <dbReference type="NCBI Taxonomy" id="1639882"/>
    <lineage>
        <taxon>Bacteria</taxon>
        <taxon>Pseudomonadati</taxon>
        <taxon>Gemmatimonadota</taxon>
        <taxon>Longimicrobiia</taxon>
        <taxon>Longimicrobiales</taxon>
        <taxon>Longimicrobiaceae</taxon>
        <taxon>Longimicrobium</taxon>
    </lineage>
</organism>
<dbReference type="PANTHER" id="PTHR44147">
    <property type="entry name" value="DEHYDROGENASE/REDUCTASE SDR FAMILY MEMBER 1"/>
    <property type="match status" value="1"/>
</dbReference>
<comment type="caution">
    <text evidence="1">The sequence shown here is derived from an EMBL/GenBank/DDBJ whole genome shotgun (WGS) entry which is preliminary data.</text>
</comment>
<dbReference type="Pfam" id="PF13561">
    <property type="entry name" value="adh_short_C2"/>
    <property type="match status" value="1"/>
</dbReference>
<name>A0A841GUJ9_9BACT</name>
<keyword evidence="2" id="KW-1185">Reference proteome</keyword>
<dbReference type="RefSeq" id="WP_183685456.1">
    <property type="nucleotide sequence ID" value="NZ_JACHIA010000001.1"/>
</dbReference>
<dbReference type="InterPro" id="IPR002347">
    <property type="entry name" value="SDR_fam"/>
</dbReference>
<dbReference type="SUPFAM" id="SSF51735">
    <property type="entry name" value="NAD(P)-binding Rossmann-fold domains"/>
    <property type="match status" value="1"/>
</dbReference>
<reference evidence="1 2" key="1">
    <citation type="submission" date="2020-08" db="EMBL/GenBank/DDBJ databases">
        <title>Genomic Encyclopedia of Type Strains, Phase IV (KMG-IV): sequencing the most valuable type-strain genomes for metagenomic binning, comparative biology and taxonomic classification.</title>
        <authorList>
            <person name="Goeker M."/>
        </authorList>
    </citation>
    <scope>NUCLEOTIDE SEQUENCE [LARGE SCALE GENOMIC DNA]</scope>
    <source>
        <strain evidence="1 2">DSM 29007</strain>
    </source>
</reference>
<gene>
    <name evidence="1" type="ORF">HNQ61_000385</name>
</gene>
<dbReference type="Proteomes" id="UP000582837">
    <property type="component" value="Unassembled WGS sequence"/>
</dbReference>
<protein>
    <submittedName>
        <fullName evidence="1">NAD(P)-dependent dehydrogenase (Short-subunit alcohol dehydrogenase family)</fullName>
    </submittedName>
</protein>
<accession>A0A841GUJ9</accession>
<dbReference type="InterPro" id="IPR036291">
    <property type="entry name" value="NAD(P)-bd_dom_sf"/>
</dbReference>
<dbReference type="Gene3D" id="3.40.50.720">
    <property type="entry name" value="NAD(P)-binding Rossmann-like Domain"/>
    <property type="match status" value="1"/>
</dbReference>
<dbReference type="PANTHER" id="PTHR44147:SF2">
    <property type="entry name" value="DEHYDROGENASE_REDUCTASE SDR FAMILY MEMBER 1"/>
    <property type="match status" value="1"/>
</dbReference>
<dbReference type="EMBL" id="JACHIA010000001">
    <property type="protein sequence ID" value="MBB6068774.1"/>
    <property type="molecule type" value="Genomic_DNA"/>
</dbReference>
<evidence type="ECO:0000313" key="1">
    <source>
        <dbReference type="EMBL" id="MBB6068774.1"/>
    </source>
</evidence>
<proteinExistence type="predicted"/>
<sequence>MAEDEMRGDDRPLWGRVAVVTGASRGAGRGIALELGAAGATVYVTGRSTRAEPARGYDNILRENGLAAPPGSIDETAEEVARLGGTGIAVRVDHTRDDEVRALFGRVEAEHGGLDLLVNNAWGGHEAFSVTSFGAPFWEQDMDQWDAMFDRGVRNHLLASRIAAPILIRQKRGLIVTTTYWDRGHYLKGNLFYDVAKASMNRLAFAMAEELRPHGVASLAVSPGWMRTELVLASQKATEETWREHPSLARTESPRYLGRAVAALAGDVEVLRKSGGIHRVADLAAEYGFTDTDGRLVPPFELDGE</sequence>